<evidence type="ECO:0000313" key="7">
    <source>
        <dbReference type="EMBL" id="ATB30332.1"/>
    </source>
</evidence>
<dbReference type="Proteomes" id="UP000217289">
    <property type="component" value="Chromosome"/>
</dbReference>
<name>A0A250IGP3_9BACT</name>
<dbReference type="Gene3D" id="1.10.530.10">
    <property type="match status" value="1"/>
</dbReference>
<feature type="domain" description="N-acetylmuramoyl-L-alanine amidase" evidence="6">
    <location>
        <begin position="228"/>
        <end position="376"/>
    </location>
</feature>
<dbReference type="PROSITE" id="PS51257">
    <property type="entry name" value="PROKAR_LIPOPROTEIN"/>
    <property type="match status" value="1"/>
</dbReference>
<dbReference type="InterPro" id="IPR033803">
    <property type="entry name" value="CBD-like_Golvesin-Xly"/>
</dbReference>
<dbReference type="InterPro" id="IPR051206">
    <property type="entry name" value="NAMLAA_amidase_2"/>
</dbReference>
<evidence type="ECO:0000256" key="3">
    <source>
        <dbReference type="ARBA" id="ARBA00022801"/>
    </source>
</evidence>
<dbReference type="InterPro" id="IPR036505">
    <property type="entry name" value="Amidase/PGRP_sf"/>
</dbReference>
<dbReference type="GO" id="GO:0009253">
    <property type="term" value="P:peptidoglycan catabolic process"/>
    <property type="evidence" value="ECO:0007669"/>
    <property type="project" value="InterPro"/>
</dbReference>
<comment type="catalytic activity">
    <reaction evidence="1">
        <text>Hydrolyzes the link between N-acetylmuramoyl residues and L-amino acid residues in certain cell-wall glycopeptides.</text>
        <dbReference type="EC" id="3.5.1.28"/>
    </reaction>
</comment>
<dbReference type="PANTHER" id="PTHR30417">
    <property type="entry name" value="N-ACETYLMURAMOYL-L-ALANINE AMIDASE AMID"/>
    <property type="match status" value="1"/>
</dbReference>
<dbReference type="CDD" id="cd06583">
    <property type="entry name" value="PGRP"/>
    <property type="match status" value="1"/>
</dbReference>
<keyword evidence="4" id="KW-0961">Cell wall biogenesis/degradation</keyword>
<dbReference type="RefSeq" id="WP_095978793.1">
    <property type="nucleotide sequence ID" value="NZ_CP022163.1"/>
</dbReference>
<dbReference type="CDD" id="cd14488">
    <property type="entry name" value="CBM6-CBM35-CBM36_like_2"/>
    <property type="match status" value="1"/>
</dbReference>
<organism evidence="7 8">
    <name type="scientific">Melittangium boletus DSM 14713</name>
    <dbReference type="NCBI Taxonomy" id="1294270"/>
    <lineage>
        <taxon>Bacteria</taxon>
        <taxon>Pseudomonadati</taxon>
        <taxon>Myxococcota</taxon>
        <taxon>Myxococcia</taxon>
        <taxon>Myxococcales</taxon>
        <taxon>Cystobacterineae</taxon>
        <taxon>Archangiaceae</taxon>
        <taxon>Melittangium</taxon>
    </lineage>
</organism>
<keyword evidence="8" id="KW-1185">Reference proteome</keyword>
<evidence type="ECO:0000313" key="8">
    <source>
        <dbReference type="Proteomes" id="UP000217289"/>
    </source>
</evidence>
<evidence type="ECO:0000256" key="5">
    <source>
        <dbReference type="SAM" id="MobiDB-lite"/>
    </source>
</evidence>
<dbReference type="PANTHER" id="PTHR30417:SF1">
    <property type="entry name" value="N-ACETYLMURAMOYL-L-ALANINE AMIDASE AMID"/>
    <property type="match status" value="1"/>
</dbReference>
<dbReference type="SUPFAM" id="SSF55846">
    <property type="entry name" value="N-acetylmuramoyl-L-alanine amidase-like"/>
    <property type="match status" value="1"/>
</dbReference>
<keyword evidence="3" id="KW-0378">Hydrolase</keyword>
<dbReference type="GO" id="GO:0009254">
    <property type="term" value="P:peptidoglycan turnover"/>
    <property type="evidence" value="ECO:0007669"/>
    <property type="project" value="TreeGrafter"/>
</dbReference>
<dbReference type="AlphaFoldDB" id="A0A250IGP3"/>
<evidence type="ECO:0000259" key="6">
    <source>
        <dbReference type="SMART" id="SM00644"/>
    </source>
</evidence>
<dbReference type="Pfam" id="PF01510">
    <property type="entry name" value="Amidase_2"/>
    <property type="match status" value="1"/>
</dbReference>
<protein>
    <recommendedName>
        <fullName evidence="2">N-acetylmuramoyl-L-alanine amidase</fullName>
        <ecNumber evidence="2">3.5.1.28</ecNumber>
    </recommendedName>
</protein>
<dbReference type="EC" id="3.5.1.28" evidence="2"/>
<dbReference type="Gene3D" id="2.60.120.260">
    <property type="entry name" value="Galactose-binding domain-like"/>
    <property type="match status" value="1"/>
</dbReference>
<dbReference type="Pfam" id="PF25275">
    <property type="entry name" value="Golvesin_C"/>
    <property type="match status" value="1"/>
</dbReference>
<dbReference type="OrthoDB" id="66275at2"/>
<gene>
    <name evidence="7" type="ORF">MEBOL_003792</name>
</gene>
<dbReference type="GO" id="GO:0071555">
    <property type="term" value="P:cell wall organization"/>
    <property type="evidence" value="ECO:0007669"/>
    <property type="project" value="UniProtKB-KW"/>
</dbReference>
<feature type="compositionally biased region" description="Basic and acidic residues" evidence="5">
    <location>
        <begin position="35"/>
        <end position="46"/>
    </location>
</feature>
<dbReference type="SUPFAM" id="SSF53955">
    <property type="entry name" value="Lysozyme-like"/>
    <property type="match status" value="1"/>
</dbReference>
<evidence type="ECO:0000256" key="2">
    <source>
        <dbReference type="ARBA" id="ARBA00011901"/>
    </source>
</evidence>
<dbReference type="Gene3D" id="3.40.80.10">
    <property type="entry name" value="Peptidoglycan recognition protein-like"/>
    <property type="match status" value="1"/>
</dbReference>
<proteinExistence type="predicted"/>
<reference evidence="7 8" key="1">
    <citation type="submission" date="2017-06" db="EMBL/GenBank/DDBJ databases">
        <authorList>
            <person name="Kim H.J."/>
            <person name="Triplett B.A."/>
        </authorList>
    </citation>
    <scope>NUCLEOTIDE SEQUENCE [LARGE SCALE GENOMIC DNA]</scope>
    <source>
        <strain evidence="7 8">DSM 14713</strain>
    </source>
</reference>
<evidence type="ECO:0000256" key="1">
    <source>
        <dbReference type="ARBA" id="ARBA00001561"/>
    </source>
</evidence>
<accession>A0A250IGP3</accession>
<dbReference type="SMART" id="SM00644">
    <property type="entry name" value="Ami_2"/>
    <property type="match status" value="1"/>
</dbReference>
<dbReference type="KEGG" id="mbd:MEBOL_003792"/>
<dbReference type="InterPro" id="IPR002502">
    <property type="entry name" value="Amidase_domain"/>
</dbReference>
<dbReference type="EMBL" id="CP022163">
    <property type="protein sequence ID" value="ATB30332.1"/>
    <property type="molecule type" value="Genomic_DNA"/>
</dbReference>
<evidence type="ECO:0000256" key="4">
    <source>
        <dbReference type="ARBA" id="ARBA00023316"/>
    </source>
</evidence>
<dbReference type="InterPro" id="IPR023346">
    <property type="entry name" value="Lysozyme-like_dom_sf"/>
</dbReference>
<feature type="region of interest" description="Disordered" evidence="5">
    <location>
        <begin position="26"/>
        <end position="46"/>
    </location>
</feature>
<sequence length="533" mass="56484">MRPFRQPLVAATLALSLAACGPQESLEAAAPSSVEDARTPAQREAERTPYELDAAFARAGQDFQVPAELLKGIAYAETRFEMIQGHQEFEGVPAASGLMALRGDNLTEGARLAGVSVEEARTQPEANIRAAAALLSRWAQAEGIAREDVGAWAPGVVKLSGITNPEAQAQYVHREVYGVMRSGVVAQTPAGGVAVSLMPGEVRAKFASPSVHAMAAGPDYASAVWRASPNYNARPTGSGGGVQVIVIHTCESSYASCWSWLVNTESGVSAHYVVNESGSEISQLVRESSRGWHVGATYVSSLNGGQMTHLEGTSVNNFAVGIEHGGSASQSSFPAGQIEASAKLTCDISRDNSVPRDGYHIVGHGKLQPYNRTDPGPNWPWSSYLARVQELCGDALIIDSNNDYNDASKGYIQVSSNWTSSASVAGYYGSGYWYASTQAISDPATFSFYLSAAGTKTIDAWWTSGTDRSTAAPFLVLDASGKQLAKVVVNQQTGGGTWNTLGTYAFPAGWNKVQLSRWTTTGSVVIADALRVR</sequence>
<dbReference type="GO" id="GO:0008745">
    <property type="term" value="F:N-acetylmuramoyl-L-alanine amidase activity"/>
    <property type="evidence" value="ECO:0007669"/>
    <property type="project" value="UniProtKB-EC"/>
</dbReference>